<protein>
    <submittedName>
        <fullName evidence="4">Outer membrane protein</fullName>
    </submittedName>
</protein>
<evidence type="ECO:0000313" key="5">
    <source>
        <dbReference type="Proteomes" id="UP000251088"/>
    </source>
</evidence>
<feature type="signal peptide" evidence="2">
    <location>
        <begin position="1"/>
        <end position="23"/>
    </location>
</feature>
<evidence type="ECO:0000256" key="1">
    <source>
        <dbReference type="ARBA" id="ARBA00022729"/>
    </source>
</evidence>
<dbReference type="Gene3D" id="3.30.1660.10">
    <property type="entry name" value="Flavin-binding protein dodecin"/>
    <property type="match status" value="1"/>
</dbReference>
<dbReference type="Pfam" id="PF07338">
    <property type="entry name" value="YdgH_BhsA-like"/>
    <property type="match status" value="1"/>
</dbReference>
<sequence length="86" mass="9185">MKRIIHTTVAALALTLASYAARADEINRQDAAGLMPSGHISAGNLSTLDEVTAALKARVEQAGASYFRITSLDGKNKFYGTAVIYR</sequence>
<accession>A0A2X3BVS3</accession>
<feature type="domain" description="YdgH/BhsA/McbA-like" evidence="3">
    <location>
        <begin position="36"/>
        <end position="86"/>
    </location>
</feature>
<dbReference type="InterPro" id="IPR036275">
    <property type="entry name" value="YdgH-like_sf"/>
</dbReference>
<dbReference type="SUPFAM" id="SSF159871">
    <property type="entry name" value="YdgH-like"/>
    <property type="match status" value="1"/>
</dbReference>
<dbReference type="Proteomes" id="UP000251088">
    <property type="component" value="Unassembled WGS sequence"/>
</dbReference>
<feature type="chain" id="PRO_5016078633" evidence="2">
    <location>
        <begin position="24"/>
        <end position="86"/>
    </location>
</feature>
<keyword evidence="1 2" id="KW-0732">Signal</keyword>
<reference evidence="4 5" key="1">
    <citation type="submission" date="2018-06" db="EMBL/GenBank/DDBJ databases">
        <authorList>
            <consortium name="Pathogen Informatics"/>
            <person name="Doyle S."/>
        </authorList>
    </citation>
    <scope>NUCLEOTIDE SEQUENCE [LARGE SCALE GENOMIC DNA]</scope>
    <source>
        <strain evidence="4 5">NCTC9128</strain>
    </source>
</reference>
<name>A0A2X3BVS3_KLEPN</name>
<dbReference type="InterPro" id="IPR025543">
    <property type="entry name" value="Dodecin-like"/>
</dbReference>
<dbReference type="InterPro" id="IPR010854">
    <property type="entry name" value="YdgH/BhsA/McbA-like_dom"/>
</dbReference>
<dbReference type="EMBL" id="UAWN01000002">
    <property type="protein sequence ID" value="SQC05757.1"/>
    <property type="molecule type" value="Genomic_DNA"/>
</dbReference>
<dbReference type="AlphaFoldDB" id="A0A2X3BVS3"/>
<gene>
    <name evidence="4" type="primary">bhsA_1</name>
    <name evidence="4" type="ORF">NCTC9128_00340</name>
</gene>
<evidence type="ECO:0000256" key="2">
    <source>
        <dbReference type="SAM" id="SignalP"/>
    </source>
</evidence>
<evidence type="ECO:0000259" key="3">
    <source>
        <dbReference type="Pfam" id="PF07338"/>
    </source>
</evidence>
<evidence type="ECO:0000313" key="4">
    <source>
        <dbReference type="EMBL" id="SQC05757.1"/>
    </source>
</evidence>
<organism evidence="4 5">
    <name type="scientific">Klebsiella pneumoniae</name>
    <dbReference type="NCBI Taxonomy" id="573"/>
    <lineage>
        <taxon>Bacteria</taxon>
        <taxon>Pseudomonadati</taxon>
        <taxon>Pseudomonadota</taxon>
        <taxon>Gammaproteobacteria</taxon>
        <taxon>Enterobacterales</taxon>
        <taxon>Enterobacteriaceae</taxon>
        <taxon>Klebsiella/Raoultella group</taxon>
        <taxon>Klebsiella</taxon>
        <taxon>Klebsiella pneumoniae complex</taxon>
    </lineage>
</organism>
<proteinExistence type="predicted"/>